<reference evidence="1" key="1">
    <citation type="journal article" date="2014" name="Front. Microbiol.">
        <title>High frequency of phylogenetically diverse reductive dehalogenase-homologous genes in deep subseafloor sedimentary metagenomes.</title>
        <authorList>
            <person name="Kawai M."/>
            <person name="Futagami T."/>
            <person name="Toyoda A."/>
            <person name="Takaki Y."/>
            <person name="Nishi S."/>
            <person name="Hori S."/>
            <person name="Arai W."/>
            <person name="Tsubouchi T."/>
            <person name="Morono Y."/>
            <person name="Uchiyama I."/>
            <person name="Ito T."/>
            <person name="Fujiyama A."/>
            <person name="Inagaki F."/>
            <person name="Takami H."/>
        </authorList>
    </citation>
    <scope>NUCLEOTIDE SEQUENCE</scope>
    <source>
        <strain evidence="1">Expedition CK06-06</strain>
    </source>
</reference>
<name>X1GYP7_9ZZZZ</name>
<dbReference type="AlphaFoldDB" id="X1GYP7"/>
<organism evidence="1">
    <name type="scientific">marine sediment metagenome</name>
    <dbReference type="NCBI Taxonomy" id="412755"/>
    <lineage>
        <taxon>unclassified sequences</taxon>
        <taxon>metagenomes</taxon>
        <taxon>ecological metagenomes</taxon>
    </lineage>
</organism>
<protein>
    <submittedName>
        <fullName evidence="1">Uncharacterized protein</fullName>
    </submittedName>
</protein>
<gene>
    <name evidence="1" type="ORF">S03H2_39596</name>
</gene>
<comment type="caution">
    <text evidence="1">The sequence shown here is derived from an EMBL/GenBank/DDBJ whole genome shotgun (WGS) entry which is preliminary data.</text>
</comment>
<accession>X1GYP7</accession>
<dbReference type="EMBL" id="BARU01024495">
    <property type="protein sequence ID" value="GAH49955.1"/>
    <property type="molecule type" value="Genomic_DNA"/>
</dbReference>
<sequence length="63" mass="6823">MDTIRGIAASKRPGITIRIAGTFFLTPNAYNSNLTAKNAPNTAMIGDPKGRIKKNKQNMAFTI</sequence>
<proteinExistence type="predicted"/>
<evidence type="ECO:0000313" key="1">
    <source>
        <dbReference type="EMBL" id="GAH49955.1"/>
    </source>
</evidence>